<dbReference type="Gene3D" id="3.10.450.50">
    <property type="match status" value="1"/>
</dbReference>
<evidence type="ECO:0000313" key="2">
    <source>
        <dbReference type="Proteomes" id="UP001156690"/>
    </source>
</evidence>
<comment type="caution">
    <text evidence="1">The sequence shown here is derived from an EMBL/GenBank/DDBJ whole genome shotgun (WGS) entry which is preliminary data.</text>
</comment>
<name>A0AAV5NNA9_9VIBR</name>
<dbReference type="Proteomes" id="UP001156690">
    <property type="component" value="Unassembled WGS sequence"/>
</dbReference>
<sequence>MDEDIKNACIAFSCGDVNEIIPFLNEKTRWTNVGKEDIVGTDNIRSICFQMESEPVSLNVSQALEATDHLVVQGHGDAQQTFYFCDIFQIESGSIKQITSYLVAGQKE</sequence>
<protein>
    <recommendedName>
        <fullName evidence="3">Nuclear transport factor 2 family protein</fullName>
    </recommendedName>
</protein>
<keyword evidence="2" id="KW-1185">Reference proteome</keyword>
<evidence type="ECO:0008006" key="3">
    <source>
        <dbReference type="Google" id="ProtNLM"/>
    </source>
</evidence>
<dbReference type="EMBL" id="BSNX01000012">
    <property type="protein sequence ID" value="GLQ72161.1"/>
    <property type="molecule type" value="Genomic_DNA"/>
</dbReference>
<accession>A0AAV5NNA9</accession>
<proteinExistence type="predicted"/>
<reference evidence="2" key="1">
    <citation type="journal article" date="2019" name="Int. J. Syst. Evol. Microbiol.">
        <title>The Global Catalogue of Microorganisms (GCM) 10K type strain sequencing project: providing services to taxonomists for standard genome sequencing and annotation.</title>
        <authorList>
            <consortium name="The Broad Institute Genomics Platform"/>
            <consortium name="The Broad Institute Genome Sequencing Center for Infectious Disease"/>
            <person name="Wu L."/>
            <person name="Ma J."/>
        </authorList>
    </citation>
    <scope>NUCLEOTIDE SEQUENCE [LARGE SCALE GENOMIC DNA]</scope>
    <source>
        <strain evidence="2">NBRC 15640</strain>
    </source>
</reference>
<dbReference type="SUPFAM" id="SSF54427">
    <property type="entry name" value="NTF2-like"/>
    <property type="match status" value="1"/>
</dbReference>
<organism evidence="1 2">
    <name type="scientific">Vibrio penaeicida</name>
    <dbReference type="NCBI Taxonomy" id="104609"/>
    <lineage>
        <taxon>Bacteria</taxon>
        <taxon>Pseudomonadati</taxon>
        <taxon>Pseudomonadota</taxon>
        <taxon>Gammaproteobacteria</taxon>
        <taxon>Vibrionales</taxon>
        <taxon>Vibrionaceae</taxon>
        <taxon>Vibrio</taxon>
    </lineage>
</organism>
<gene>
    <name evidence="1" type="ORF">GCM10007932_15210</name>
</gene>
<dbReference type="AlphaFoldDB" id="A0AAV5NNA9"/>
<evidence type="ECO:0000313" key="1">
    <source>
        <dbReference type="EMBL" id="GLQ72161.1"/>
    </source>
</evidence>
<dbReference type="RefSeq" id="WP_101109869.1">
    <property type="nucleotide sequence ID" value="NZ_AP025145.1"/>
</dbReference>
<dbReference type="InterPro" id="IPR032710">
    <property type="entry name" value="NTF2-like_dom_sf"/>
</dbReference>